<feature type="compositionally biased region" description="Polar residues" evidence="1">
    <location>
        <begin position="290"/>
        <end position="299"/>
    </location>
</feature>
<proteinExistence type="predicted"/>
<dbReference type="Proteomes" id="UP001140453">
    <property type="component" value="Unassembled WGS sequence"/>
</dbReference>
<accession>A0A9W8YX41</accession>
<evidence type="ECO:0000313" key="2">
    <source>
        <dbReference type="EMBL" id="KAJ4394459.1"/>
    </source>
</evidence>
<feature type="region of interest" description="Disordered" evidence="1">
    <location>
        <begin position="1"/>
        <end position="22"/>
    </location>
</feature>
<feature type="compositionally biased region" description="Basic residues" evidence="1">
    <location>
        <begin position="249"/>
        <end position="258"/>
    </location>
</feature>
<dbReference type="EMBL" id="JAPEVB010000002">
    <property type="protein sequence ID" value="KAJ4394459.1"/>
    <property type="molecule type" value="Genomic_DNA"/>
</dbReference>
<feature type="region of interest" description="Disordered" evidence="1">
    <location>
        <begin position="218"/>
        <end position="299"/>
    </location>
</feature>
<feature type="compositionally biased region" description="Basic and acidic residues" evidence="1">
    <location>
        <begin position="270"/>
        <end position="280"/>
    </location>
</feature>
<keyword evidence="3" id="KW-1185">Reference proteome</keyword>
<dbReference type="AlphaFoldDB" id="A0A9W8YX41"/>
<feature type="compositionally biased region" description="Basic and acidic residues" evidence="1">
    <location>
        <begin position="9"/>
        <end position="22"/>
    </location>
</feature>
<name>A0A9W8YX41_9PEZI</name>
<reference evidence="2" key="1">
    <citation type="submission" date="2022-10" db="EMBL/GenBank/DDBJ databases">
        <title>Tapping the CABI collections for fungal endophytes: first genome assemblies for Collariella, Neodidymelliopsis, Ascochyta clinopodiicola, Didymella pomorum, Didymosphaeria variabile, Neocosmospora piperis and Neocucurbitaria cava.</title>
        <authorList>
            <person name="Hill R."/>
        </authorList>
    </citation>
    <scope>NUCLEOTIDE SEQUENCE</scope>
    <source>
        <strain evidence="2">IMI 355082</strain>
    </source>
</reference>
<feature type="region of interest" description="Disordered" evidence="1">
    <location>
        <begin position="109"/>
        <end position="132"/>
    </location>
</feature>
<evidence type="ECO:0000256" key="1">
    <source>
        <dbReference type="SAM" id="MobiDB-lite"/>
    </source>
</evidence>
<sequence length="299" mass="33822">MVRSKGPKRSPEEIAKEKKERNRNAKRIEYLRQKCYEYHVLANASVFCMIWDPLTAMHYERKHPAPDVETPETIAPFLEAKARKTQEAAARRRAREALQQAAAAAEKCDTELHEVQSSDLEADGDSDTESYMHPFDKADAILRQQPSRQRPEQHAAHAQTARLQEVICHQPTTPTRPAQQHQSLLASAFEPIAYDESGQYVGGVFRLEEDPSMAVQEVFPTPDRSSSRSASSNAHRTAHPCPATTPSFSRHRTGHSIRGHQTQAQALQGKKNEPDVDRTQAYRVQKAYKRSSSGRFSRR</sequence>
<protein>
    <submittedName>
        <fullName evidence="2">Uncharacterized protein</fullName>
    </submittedName>
</protein>
<evidence type="ECO:0000313" key="3">
    <source>
        <dbReference type="Proteomes" id="UP001140453"/>
    </source>
</evidence>
<gene>
    <name evidence="2" type="ORF">N0V93_003677</name>
</gene>
<comment type="caution">
    <text evidence="2">The sequence shown here is derived from an EMBL/GenBank/DDBJ whole genome shotgun (WGS) entry which is preliminary data.</text>
</comment>
<organism evidence="2 3">
    <name type="scientific">Gnomoniopsis smithogilvyi</name>
    <dbReference type="NCBI Taxonomy" id="1191159"/>
    <lineage>
        <taxon>Eukaryota</taxon>
        <taxon>Fungi</taxon>
        <taxon>Dikarya</taxon>
        <taxon>Ascomycota</taxon>
        <taxon>Pezizomycotina</taxon>
        <taxon>Sordariomycetes</taxon>
        <taxon>Sordariomycetidae</taxon>
        <taxon>Diaporthales</taxon>
        <taxon>Gnomoniaceae</taxon>
        <taxon>Gnomoniopsis</taxon>
    </lineage>
</organism>